<dbReference type="GeneID" id="18915432"/>
<sequence length="55" mass="6204">MCSIIVSVVLWQLFACTHTKQGLIFTAVMVRASQQYHSSTFMNGSLSLPTYFETE</sequence>
<reference evidence="2 3" key="1">
    <citation type="journal article" date="2012" name="BMC Genomics">
        <title>Comparative genomics of the white-rot fungi, Phanerochaete carnosa and P. chrysosporium, to elucidate the genetic basis of the distinct wood types they colonize.</title>
        <authorList>
            <person name="Suzuki H."/>
            <person name="MacDonald J."/>
            <person name="Syed K."/>
            <person name="Salamov A."/>
            <person name="Hori C."/>
            <person name="Aerts A."/>
            <person name="Henrissat B."/>
            <person name="Wiebenga A."/>
            <person name="vanKuyk P.A."/>
            <person name="Barry K."/>
            <person name="Lindquist E."/>
            <person name="LaButti K."/>
            <person name="Lapidus A."/>
            <person name="Lucas S."/>
            <person name="Coutinho P."/>
            <person name="Gong Y."/>
            <person name="Samejima M."/>
            <person name="Mahadevan R."/>
            <person name="Abou-Zaid M."/>
            <person name="de Vries R.P."/>
            <person name="Igarashi K."/>
            <person name="Yadav J.S."/>
            <person name="Grigoriev I.V."/>
            <person name="Master E.R."/>
        </authorList>
    </citation>
    <scope>NUCLEOTIDE SEQUENCE [LARGE SCALE GENOMIC DNA]</scope>
    <source>
        <strain evidence="2 3">HHB-10118-sp</strain>
    </source>
</reference>
<proteinExistence type="predicted"/>
<evidence type="ECO:0000313" key="3">
    <source>
        <dbReference type="Proteomes" id="UP000008370"/>
    </source>
</evidence>
<dbReference type="Proteomes" id="UP000008370">
    <property type="component" value="Unassembled WGS sequence"/>
</dbReference>
<name>K5W2P0_PHACS</name>
<dbReference type="HOGENOM" id="CLU_3033120_0_0_1"/>
<dbReference type="AlphaFoldDB" id="K5W2P0"/>
<gene>
    <name evidence="2" type="ORF">PHACADRAFT_252229</name>
</gene>
<dbReference type="KEGG" id="pco:PHACADRAFT_252229"/>
<accession>K5W2P0</accession>
<organism evidence="2 3">
    <name type="scientific">Phanerochaete carnosa (strain HHB-10118-sp)</name>
    <name type="common">White-rot fungus</name>
    <name type="synonym">Peniophora carnosa</name>
    <dbReference type="NCBI Taxonomy" id="650164"/>
    <lineage>
        <taxon>Eukaryota</taxon>
        <taxon>Fungi</taxon>
        <taxon>Dikarya</taxon>
        <taxon>Basidiomycota</taxon>
        <taxon>Agaricomycotina</taxon>
        <taxon>Agaricomycetes</taxon>
        <taxon>Polyporales</taxon>
        <taxon>Phanerochaetaceae</taxon>
        <taxon>Phanerochaete</taxon>
    </lineage>
</organism>
<feature type="signal peptide" evidence="1">
    <location>
        <begin position="1"/>
        <end position="19"/>
    </location>
</feature>
<protein>
    <submittedName>
        <fullName evidence="2">Uncharacterized protein</fullName>
    </submittedName>
</protein>
<keyword evidence="1" id="KW-0732">Signal</keyword>
<dbReference type="RefSeq" id="XP_007393475.1">
    <property type="nucleotide sequence ID" value="XM_007393413.1"/>
</dbReference>
<keyword evidence="3" id="KW-1185">Reference proteome</keyword>
<feature type="chain" id="PRO_5003885261" evidence="1">
    <location>
        <begin position="20"/>
        <end position="55"/>
    </location>
</feature>
<evidence type="ECO:0000313" key="2">
    <source>
        <dbReference type="EMBL" id="EKM58148.1"/>
    </source>
</evidence>
<evidence type="ECO:0000256" key="1">
    <source>
        <dbReference type="SAM" id="SignalP"/>
    </source>
</evidence>
<dbReference type="InParanoid" id="K5W2P0"/>
<dbReference type="EMBL" id="JH930470">
    <property type="protein sequence ID" value="EKM58148.1"/>
    <property type="molecule type" value="Genomic_DNA"/>
</dbReference>